<protein>
    <recommendedName>
        <fullName evidence="3">Integrase</fullName>
    </recommendedName>
</protein>
<name>A0ABT3XB80_9ENTR</name>
<dbReference type="InterPro" id="IPR011010">
    <property type="entry name" value="DNA_brk_join_enz"/>
</dbReference>
<reference evidence="1" key="1">
    <citation type="submission" date="2022-11" db="EMBL/GenBank/DDBJ databases">
        <title>The draft genomes of two Enterobacter strains.</title>
        <authorList>
            <person name="He Y."/>
            <person name="Wu S."/>
            <person name="Feng Y."/>
            <person name="Zong Z."/>
        </authorList>
    </citation>
    <scope>NUCLEOTIDE SEQUENCE</scope>
    <source>
        <strain evidence="1">155092</strain>
    </source>
</reference>
<keyword evidence="2" id="KW-1185">Reference proteome</keyword>
<organism evidence="1 2">
    <name type="scientific">Enterobacter pseudoroggenkampii</name>
    <dbReference type="NCBI Taxonomy" id="2996112"/>
    <lineage>
        <taxon>Bacteria</taxon>
        <taxon>Pseudomonadati</taxon>
        <taxon>Pseudomonadota</taxon>
        <taxon>Gammaproteobacteria</taxon>
        <taxon>Enterobacterales</taxon>
        <taxon>Enterobacteriaceae</taxon>
        <taxon>Enterobacter</taxon>
    </lineage>
</organism>
<dbReference type="EMBL" id="JAPMLV010000001">
    <property type="protein sequence ID" value="MCX8303077.1"/>
    <property type="molecule type" value="Genomic_DNA"/>
</dbReference>
<evidence type="ECO:0000313" key="1">
    <source>
        <dbReference type="EMBL" id="MCX8303077.1"/>
    </source>
</evidence>
<sequence>MAKTDSITTDEFMVIHQKLYRISKTWGDLWLTLFFLRTESCRVVNIKYSDINDDLLYLAATPKFESRTVRLCKILRQLFNKRKLANPLDIYVFQSKSNRVKGVAKPVTTVAMNIALKEAAREIANKNVTMKSAQQIMD</sequence>
<comment type="caution">
    <text evidence="1">The sequence shown here is derived from an EMBL/GenBank/DDBJ whole genome shotgun (WGS) entry which is preliminary data.</text>
</comment>
<gene>
    <name evidence="1" type="ORF">OTG14_08865</name>
</gene>
<evidence type="ECO:0008006" key="3">
    <source>
        <dbReference type="Google" id="ProtNLM"/>
    </source>
</evidence>
<evidence type="ECO:0000313" key="2">
    <source>
        <dbReference type="Proteomes" id="UP001163211"/>
    </source>
</evidence>
<dbReference type="SUPFAM" id="SSF56349">
    <property type="entry name" value="DNA breaking-rejoining enzymes"/>
    <property type="match status" value="1"/>
</dbReference>
<accession>A0ABT3XB80</accession>
<dbReference type="RefSeq" id="WP_024907108.1">
    <property type="nucleotide sequence ID" value="NZ_AP038752.1"/>
</dbReference>
<proteinExistence type="predicted"/>
<dbReference type="Proteomes" id="UP001163211">
    <property type="component" value="Unassembled WGS sequence"/>
</dbReference>